<keyword evidence="2" id="KW-0436">Ligase</keyword>
<proteinExistence type="inferred from homology"/>
<comment type="similarity">
    <text evidence="1">Belongs to the ATP-dependent AMP-binding enzyme family.</text>
</comment>
<feature type="domain" description="AMP-binding enzyme C-terminal" evidence="4">
    <location>
        <begin position="410"/>
        <end position="484"/>
    </location>
</feature>
<evidence type="ECO:0000256" key="2">
    <source>
        <dbReference type="ARBA" id="ARBA00022598"/>
    </source>
</evidence>
<dbReference type="Pfam" id="PF13193">
    <property type="entry name" value="AMP-binding_C"/>
    <property type="match status" value="1"/>
</dbReference>
<dbReference type="Gene3D" id="3.30.300.30">
    <property type="match status" value="1"/>
</dbReference>
<sequence length="501" mass="56954">MDTLDWTAKWADYTPDKIALTSYDANKSYTYSDLHTYANRLVDKFTALKLEEGDRIAVLAEHGLEYMVLFVACQRMGLIIVPLNYRLSLNEIGKLITDCTPSLCIYNSNHKDHAEHLPIQNLKTVSFEALEDYFENSECPTSRSFKIKEDNPLFIFYTSGTTGSPKGVIYTNKMLFWNSLNTSMQLGITFRDSTINTLPPYHTSGWNVFITPLLHKGAHIGMLEKFDAEKILCLLELNKTTLFMALPTMLLMMQKTPVFKDVNLKKLRYIISGGEKVPSELVSFWKNEKNIYIRPGYGLTEAGPSITSLHHKMAELKPNSIGKPNFYLDIKILNQNGDTVKVNEVGELCIKGDIVTPGYWNNSVKTSNKIKKGWLFTGDFAYSDAEGFLYMKGRKNDMYISGGENIYPQEIEVQLELINDIKKAVVLSVKDEKWGECGIAFVTSESKTLSVLDIRKNLTTNLVAFKHPKYIFILDDIPLTSLGKVSRKKLYKYFNAIKSEQ</sequence>
<evidence type="ECO:0000313" key="5">
    <source>
        <dbReference type="EMBL" id="SDG68731.1"/>
    </source>
</evidence>
<dbReference type="RefSeq" id="WP_092465810.1">
    <property type="nucleotide sequence ID" value="NZ_FNCZ01000001.1"/>
</dbReference>
<dbReference type="PANTHER" id="PTHR43201">
    <property type="entry name" value="ACYL-COA SYNTHETASE"/>
    <property type="match status" value="1"/>
</dbReference>
<evidence type="ECO:0000313" key="6">
    <source>
        <dbReference type="Proteomes" id="UP000199492"/>
    </source>
</evidence>
<keyword evidence="6" id="KW-1185">Reference proteome</keyword>
<dbReference type="PANTHER" id="PTHR43201:SF5">
    <property type="entry name" value="MEDIUM-CHAIN ACYL-COA LIGASE ACSF2, MITOCHONDRIAL"/>
    <property type="match status" value="1"/>
</dbReference>
<dbReference type="GO" id="GO:0031956">
    <property type="term" value="F:medium-chain fatty acid-CoA ligase activity"/>
    <property type="evidence" value="ECO:0007669"/>
    <property type="project" value="TreeGrafter"/>
</dbReference>
<dbReference type="InterPro" id="IPR000873">
    <property type="entry name" value="AMP-dep_synth/lig_dom"/>
</dbReference>
<dbReference type="InterPro" id="IPR020845">
    <property type="entry name" value="AMP-binding_CS"/>
</dbReference>
<gene>
    <name evidence="5" type="ORF">SAMN04489796_101297</name>
</gene>
<feature type="domain" description="AMP-dependent synthetase/ligase" evidence="3">
    <location>
        <begin position="9"/>
        <end position="360"/>
    </location>
</feature>
<evidence type="ECO:0000259" key="4">
    <source>
        <dbReference type="Pfam" id="PF13193"/>
    </source>
</evidence>
<dbReference type="SUPFAM" id="SSF56801">
    <property type="entry name" value="Acetyl-CoA synthetase-like"/>
    <property type="match status" value="1"/>
</dbReference>
<organism evidence="5 6">
    <name type="scientific">Winogradskyella thalassocola</name>
    <dbReference type="NCBI Taxonomy" id="262004"/>
    <lineage>
        <taxon>Bacteria</taxon>
        <taxon>Pseudomonadati</taxon>
        <taxon>Bacteroidota</taxon>
        <taxon>Flavobacteriia</taxon>
        <taxon>Flavobacteriales</taxon>
        <taxon>Flavobacteriaceae</taxon>
        <taxon>Winogradskyella</taxon>
    </lineage>
</organism>
<dbReference type="Gene3D" id="3.40.50.12780">
    <property type="entry name" value="N-terminal domain of ligase-like"/>
    <property type="match status" value="1"/>
</dbReference>
<dbReference type="InterPro" id="IPR042099">
    <property type="entry name" value="ANL_N_sf"/>
</dbReference>
<dbReference type="InterPro" id="IPR025110">
    <property type="entry name" value="AMP-bd_C"/>
</dbReference>
<dbReference type="EMBL" id="FNCZ01000001">
    <property type="protein sequence ID" value="SDG68731.1"/>
    <property type="molecule type" value="Genomic_DNA"/>
</dbReference>
<evidence type="ECO:0000256" key="1">
    <source>
        <dbReference type="ARBA" id="ARBA00006432"/>
    </source>
</evidence>
<reference evidence="6" key="1">
    <citation type="submission" date="2016-10" db="EMBL/GenBank/DDBJ databases">
        <authorList>
            <person name="Varghese N."/>
            <person name="Submissions S."/>
        </authorList>
    </citation>
    <scope>NUCLEOTIDE SEQUENCE [LARGE SCALE GENOMIC DNA]</scope>
    <source>
        <strain evidence="6">DSM 15363</strain>
    </source>
</reference>
<accession>A0A1G7W9X7</accession>
<protein>
    <submittedName>
        <fullName evidence="5">Fatty-acyl-CoA synthase</fullName>
    </submittedName>
</protein>
<evidence type="ECO:0000259" key="3">
    <source>
        <dbReference type="Pfam" id="PF00501"/>
    </source>
</evidence>
<dbReference type="Pfam" id="PF00501">
    <property type="entry name" value="AMP-binding"/>
    <property type="match status" value="1"/>
</dbReference>
<dbReference type="STRING" id="262004.SAMN04489796_101297"/>
<dbReference type="OrthoDB" id="9765680at2"/>
<dbReference type="AlphaFoldDB" id="A0A1G7W9X7"/>
<dbReference type="InterPro" id="IPR045851">
    <property type="entry name" value="AMP-bd_C_sf"/>
</dbReference>
<dbReference type="GO" id="GO:0006631">
    <property type="term" value="P:fatty acid metabolic process"/>
    <property type="evidence" value="ECO:0007669"/>
    <property type="project" value="TreeGrafter"/>
</dbReference>
<name>A0A1G7W9X7_9FLAO</name>
<dbReference type="PROSITE" id="PS00455">
    <property type="entry name" value="AMP_BINDING"/>
    <property type="match status" value="1"/>
</dbReference>
<dbReference type="Proteomes" id="UP000199492">
    <property type="component" value="Unassembled WGS sequence"/>
</dbReference>